<name>A3NS22_BURP0</name>
<evidence type="ECO:0000313" key="2">
    <source>
        <dbReference type="EMBL" id="ABN90172.1"/>
    </source>
</evidence>
<reference evidence="2 3" key="1">
    <citation type="submission" date="2007-02" db="EMBL/GenBank/DDBJ databases">
        <authorList>
            <person name="DeShazer D."/>
            <person name="Woods D.E."/>
            <person name="Nierman W.C."/>
        </authorList>
    </citation>
    <scope>NUCLEOTIDE SEQUENCE [LARGE SCALE GENOMIC DNA]</scope>
    <source>
        <strain evidence="2 3">1106a</strain>
    </source>
</reference>
<evidence type="ECO:0000256" key="1">
    <source>
        <dbReference type="SAM" id="MobiDB-lite"/>
    </source>
</evidence>
<feature type="region of interest" description="Disordered" evidence="1">
    <location>
        <begin position="33"/>
        <end position="55"/>
    </location>
</feature>
<accession>A3NS22</accession>
<dbReference type="Proteomes" id="UP000006738">
    <property type="component" value="Chromosome I"/>
</dbReference>
<sequence length="106" mass="11639">MSGRRGCSAGDAATLAIERARCLTARRRCRTSIPHSSASPALNRDGAANREARGTRRCAARIERPRRLVAKRAKKKTGERLVPRLAARFAALLRHFWGSFCGSFCG</sequence>
<protein>
    <submittedName>
        <fullName evidence="2">Uncharacterized protein</fullName>
    </submittedName>
</protein>
<proteinExistence type="predicted"/>
<evidence type="ECO:0000313" key="3">
    <source>
        <dbReference type="Proteomes" id="UP000006738"/>
    </source>
</evidence>
<dbReference type="AlphaFoldDB" id="A3NS22"/>
<gene>
    <name evidence="2" type="ordered locus">BURPS1106A_0862</name>
</gene>
<dbReference type="HOGENOM" id="CLU_147215_0_0_4"/>
<organism evidence="2 3">
    <name type="scientific">Burkholderia pseudomallei (strain 1106a)</name>
    <dbReference type="NCBI Taxonomy" id="357348"/>
    <lineage>
        <taxon>Bacteria</taxon>
        <taxon>Pseudomonadati</taxon>
        <taxon>Pseudomonadota</taxon>
        <taxon>Betaproteobacteria</taxon>
        <taxon>Burkholderiales</taxon>
        <taxon>Burkholderiaceae</taxon>
        <taxon>Burkholderia</taxon>
        <taxon>pseudomallei group</taxon>
    </lineage>
</organism>
<dbReference type="KEGG" id="bpl:BURPS1106A_0862"/>
<dbReference type="EMBL" id="CP000572">
    <property type="protein sequence ID" value="ABN90172.1"/>
    <property type="molecule type" value="Genomic_DNA"/>
</dbReference>